<evidence type="ECO:0008006" key="3">
    <source>
        <dbReference type="Google" id="ProtNLM"/>
    </source>
</evidence>
<accession>A0A7W6JV99</accession>
<proteinExistence type="predicted"/>
<evidence type="ECO:0000313" key="1">
    <source>
        <dbReference type="EMBL" id="MBB4100214.1"/>
    </source>
</evidence>
<dbReference type="EMBL" id="JACIEH010000003">
    <property type="protein sequence ID" value="MBB4100214.1"/>
    <property type="molecule type" value="Genomic_DNA"/>
</dbReference>
<sequence>MAIAFSSLPASAQETATYQYDALGRLIATSVSGGPNNGVASSYALDAAGNRTQVVVTGAPASTPTPTPTPTPGGLVANADVATFTTTEVCGGIYYDVRTNDTDSNGHYPLRIISVTSADPFINFDASGILYYTFPRAEPSTVTGTYVVANSINETATASFTFEIVGANRSCD</sequence>
<dbReference type="RefSeq" id="WP_183999528.1">
    <property type="nucleotide sequence ID" value="NZ_JACIEH010000003.1"/>
</dbReference>
<evidence type="ECO:0000313" key="2">
    <source>
        <dbReference type="Proteomes" id="UP000557392"/>
    </source>
</evidence>
<dbReference type="Gene3D" id="2.180.10.10">
    <property type="entry name" value="RHS repeat-associated core"/>
    <property type="match status" value="1"/>
</dbReference>
<protein>
    <recommendedName>
        <fullName evidence="3">YD repeat-containing protein</fullName>
    </recommendedName>
</protein>
<organism evidence="1 2">
    <name type="scientific">Sphingomonas kyeonggiensis</name>
    <dbReference type="NCBI Taxonomy" id="1268553"/>
    <lineage>
        <taxon>Bacteria</taxon>
        <taxon>Pseudomonadati</taxon>
        <taxon>Pseudomonadota</taxon>
        <taxon>Alphaproteobacteria</taxon>
        <taxon>Sphingomonadales</taxon>
        <taxon>Sphingomonadaceae</taxon>
        <taxon>Sphingomonas</taxon>
    </lineage>
</organism>
<dbReference type="Proteomes" id="UP000557392">
    <property type="component" value="Unassembled WGS sequence"/>
</dbReference>
<name>A0A7W6JV99_9SPHN</name>
<comment type="caution">
    <text evidence="1">The sequence shown here is derived from an EMBL/GenBank/DDBJ whole genome shotgun (WGS) entry which is preliminary data.</text>
</comment>
<reference evidence="1 2" key="1">
    <citation type="submission" date="2020-08" db="EMBL/GenBank/DDBJ databases">
        <title>Genomic Encyclopedia of Type Strains, Phase IV (KMG-IV): sequencing the most valuable type-strain genomes for metagenomic binning, comparative biology and taxonomic classification.</title>
        <authorList>
            <person name="Goeker M."/>
        </authorList>
    </citation>
    <scope>NUCLEOTIDE SEQUENCE [LARGE SCALE GENOMIC DNA]</scope>
    <source>
        <strain evidence="1 2">DSM 101806</strain>
    </source>
</reference>
<keyword evidence="2" id="KW-1185">Reference proteome</keyword>
<dbReference type="AlphaFoldDB" id="A0A7W6JV99"/>
<gene>
    <name evidence="1" type="ORF">GGR46_003786</name>
</gene>